<reference evidence="3 4" key="1">
    <citation type="submission" date="2023-03" db="EMBL/GenBank/DDBJ databases">
        <title>Mating type loci evolution in Malassezia.</title>
        <authorList>
            <person name="Coelho M.A."/>
        </authorList>
    </citation>
    <scope>NUCLEOTIDE SEQUENCE [LARGE SCALE GENOMIC DNA]</scope>
    <source>
        <strain evidence="3 4">CBS 9725</strain>
    </source>
</reference>
<dbReference type="Proteomes" id="UP001219567">
    <property type="component" value="Chromosome 1"/>
</dbReference>
<dbReference type="GO" id="GO:0005096">
    <property type="term" value="F:GTPase activator activity"/>
    <property type="evidence" value="ECO:0007669"/>
    <property type="project" value="UniProtKB-KW"/>
</dbReference>
<feature type="domain" description="Rab-GAP TBC" evidence="2">
    <location>
        <begin position="323"/>
        <end position="563"/>
    </location>
</feature>
<dbReference type="PANTHER" id="PTHR22957">
    <property type="entry name" value="TBC1 DOMAIN FAMILY MEMBER GTPASE-ACTIVATING PROTEIN"/>
    <property type="match status" value="1"/>
</dbReference>
<keyword evidence="1" id="KW-0343">GTPase activation</keyword>
<keyword evidence="4" id="KW-1185">Reference proteome</keyword>
<evidence type="ECO:0000259" key="2">
    <source>
        <dbReference type="PROSITE" id="PS50086"/>
    </source>
</evidence>
<proteinExistence type="predicted"/>
<dbReference type="AlphaFoldDB" id="A0AAJ6CFV5"/>
<accession>A0AAJ6CFV5</accession>
<protein>
    <submittedName>
        <fullName evidence="3">GTPase activating protein</fullName>
    </submittedName>
</protein>
<evidence type="ECO:0000256" key="1">
    <source>
        <dbReference type="ARBA" id="ARBA00022468"/>
    </source>
</evidence>
<dbReference type="Gene3D" id="1.10.8.270">
    <property type="entry name" value="putative rabgap domain of human tbc1 domain family member 14 like domains"/>
    <property type="match status" value="1"/>
</dbReference>
<sequence length="656" mass="74568">MAVSEHVGEYDLWVERDVVLRRVDDAEQDVDGEFHLLAQQKPAKTKSTSLLFRVPCGNGSEESLVNIPLTNLYSIRADPPSSVWLNGSVTLRMLNQETTGLFYFRDNHHNQPSNKWGGQRLLDALAPYVELVASRQNTGLYLVNPDKELRAVHLNPTFDDDALEAKHTAPHPESFSEWAHLTRISVLAKFSHVTRNARKSRDAIRTSPWIRRALPLEPSATASNAQAGPYMLSSQKQTGALEEFDAARVYLAKWAHLVALEGQRNQLADEIDVESLLGTTPIPSIGETGQKSSSSPITLGDWNAFLDAGEDAASLARYVFERGCAPDARQTIWPYLLEICSPTTDTQRRESQWNGLISTYEDIFSQWNRLDANLTEDVEASKHRIWIDCLRADTKHPFFDSQIKSDPQKTEEIYWTRTAPQGATSSVVNPHLFRISEILLTFCQFAEQDNKLHRLHGYVQGMSDLCTTCYIACEGDMPKAFWCFVGLMRIMGPNFDHDQTGMRNELMTLQKLIAELCPKLHAYLQAVDGLNLFFCFRWILVCFKREFDLNDVQRLWDSIFAATWGTSGHTLDSPHWPLCQHFELFIALAILESHADVMIRHLGTFDEVLQYIHSLAQQMDVFAILRRAEALVYRLRGRAQHPEHNLDPSIKDLIVF</sequence>
<gene>
    <name evidence="3" type="primary">GYP7</name>
    <name evidence="3" type="ORF">MYAM1_000269</name>
</gene>
<evidence type="ECO:0000313" key="4">
    <source>
        <dbReference type="Proteomes" id="UP001219567"/>
    </source>
</evidence>
<dbReference type="EMBL" id="CP119943">
    <property type="protein sequence ID" value="WFC97555.1"/>
    <property type="molecule type" value="Genomic_DNA"/>
</dbReference>
<dbReference type="Gene3D" id="1.10.472.80">
    <property type="entry name" value="Ypt/Rab-GAP domain of gyp1p, domain 3"/>
    <property type="match status" value="1"/>
</dbReference>
<dbReference type="SUPFAM" id="SSF47923">
    <property type="entry name" value="Ypt/Rab-GAP domain of gyp1p"/>
    <property type="match status" value="2"/>
</dbReference>
<dbReference type="PROSITE" id="PS50086">
    <property type="entry name" value="TBC_RABGAP"/>
    <property type="match status" value="1"/>
</dbReference>
<dbReference type="InterPro" id="IPR000195">
    <property type="entry name" value="Rab-GAP-TBC_dom"/>
</dbReference>
<name>A0AAJ6CFV5_9BASI</name>
<dbReference type="PANTHER" id="PTHR22957:SF502">
    <property type="entry name" value="SMALL G PROTEIN SIGNALING MODULATOR 2-RELATED"/>
    <property type="match status" value="1"/>
</dbReference>
<organism evidence="3 4">
    <name type="scientific">Malassezia yamatoensis</name>
    <dbReference type="NCBI Taxonomy" id="253288"/>
    <lineage>
        <taxon>Eukaryota</taxon>
        <taxon>Fungi</taxon>
        <taxon>Dikarya</taxon>
        <taxon>Basidiomycota</taxon>
        <taxon>Ustilaginomycotina</taxon>
        <taxon>Malasseziomycetes</taxon>
        <taxon>Malasseziales</taxon>
        <taxon>Malasseziaceae</taxon>
        <taxon>Malassezia</taxon>
    </lineage>
</organism>
<dbReference type="Pfam" id="PF00566">
    <property type="entry name" value="RabGAP-TBC"/>
    <property type="match status" value="1"/>
</dbReference>
<evidence type="ECO:0000313" key="3">
    <source>
        <dbReference type="EMBL" id="WFC97555.1"/>
    </source>
</evidence>
<dbReference type="InterPro" id="IPR035969">
    <property type="entry name" value="Rab-GAP_TBC_sf"/>
</dbReference>
<dbReference type="SMART" id="SM00164">
    <property type="entry name" value="TBC"/>
    <property type="match status" value="1"/>
</dbReference>